<gene>
    <name evidence="1" type="ORF">FH972_026331</name>
</gene>
<reference evidence="1 2" key="1">
    <citation type="submission" date="2019-06" db="EMBL/GenBank/DDBJ databases">
        <title>A chromosomal-level reference genome of Carpinus fangiana (Coryloideae, Betulaceae).</title>
        <authorList>
            <person name="Yang X."/>
            <person name="Wang Z."/>
            <person name="Zhang L."/>
            <person name="Hao G."/>
            <person name="Liu J."/>
            <person name="Yang Y."/>
        </authorList>
    </citation>
    <scope>NUCLEOTIDE SEQUENCE [LARGE SCALE GENOMIC DNA]</scope>
    <source>
        <strain evidence="1">Cfa_2016G</strain>
        <tissue evidence="1">Leaf</tissue>
    </source>
</reference>
<organism evidence="1 2">
    <name type="scientific">Carpinus fangiana</name>
    <dbReference type="NCBI Taxonomy" id="176857"/>
    <lineage>
        <taxon>Eukaryota</taxon>
        <taxon>Viridiplantae</taxon>
        <taxon>Streptophyta</taxon>
        <taxon>Embryophyta</taxon>
        <taxon>Tracheophyta</taxon>
        <taxon>Spermatophyta</taxon>
        <taxon>Magnoliopsida</taxon>
        <taxon>eudicotyledons</taxon>
        <taxon>Gunneridae</taxon>
        <taxon>Pentapetalae</taxon>
        <taxon>rosids</taxon>
        <taxon>fabids</taxon>
        <taxon>Fagales</taxon>
        <taxon>Betulaceae</taxon>
        <taxon>Carpinus</taxon>
    </lineage>
</organism>
<proteinExistence type="predicted"/>
<name>A0A5N6L4M9_9ROSI</name>
<comment type="caution">
    <text evidence="1">The sequence shown here is derived from an EMBL/GenBank/DDBJ whole genome shotgun (WGS) entry which is preliminary data.</text>
</comment>
<dbReference type="Proteomes" id="UP000327013">
    <property type="component" value="Unassembled WGS sequence"/>
</dbReference>
<evidence type="ECO:0000313" key="1">
    <source>
        <dbReference type="EMBL" id="KAB8681452.1"/>
    </source>
</evidence>
<keyword evidence="2" id="KW-1185">Reference proteome</keyword>
<dbReference type="AlphaFoldDB" id="A0A5N6L4M9"/>
<accession>A0A5N6L4M9</accession>
<dbReference type="EMBL" id="VIBQ01000086">
    <property type="protein sequence ID" value="KAB8681452.1"/>
    <property type="molecule type" value="Genomic_DNA"/>
</dbReference>
<sequence>MTNWVTPKPTLPPGFSPVVVQRRHFLGEEATGKGAVSVGVLVTARGVEPEPAGVVVVGAWRVGDEPARGVEVMVGGEGGGMAGEEGGYGDLGGSGAIGFIGGALDPDEVVAGVGDEEEGLRRGAQAQGHKVLVGAGGGPGDHWGLGLGGLHGCGGLRGVGSPIREPRLGIRKVYCEAKVARIGLTARRQLSPPLRTSPFGVKTEQNR</sequence>
<evidence type="ECO:0000313" key="2">
    <source>
        <dbReference type="Proteomes" id="UP000327013"/>
    </source>
</evidence>
<protein>
    <submittedName>
        <fullName evidence="1">Uncharacterized protein</fullName>
    </submittedName>
</protein>